<keyword evidence="2" id="KW-0808">Transferase</keyword>
<evidence type="ECO:0000256" key="2">
    <source>
        <dbReference type="ARBA" id="ARBA00022679"/>
    </source>
</evidence>
<dbReference type="Gene3D" id="3.40.50.2000">
    <property type="entry name" value="Glycogen Phosphorylase B"/>
    <property type="match status" value="2"/>
</dbReference>
<organism evidence="3">
    <name type="scientific">Thermodesulfovibrio obliviosus</name>
    <dbReference type="NCBI Taxonomy" id="3118332"/>
    <lineage>
        <taxon>Bacteria</taxon>
        <taxon>Pseudomonadati</taxon>
        <taxon>Nitrospirota</taxon>
        <taxon>Thermodesulfovibrionia</taxon>
        <taxon>Thermodesulfovibrionales</taxon>
        <taxon>Thermodesulfovibrionaceae</taxon>
        <taxon>Thermodesulfovibrio</taxon>
    </lineage>
</organism>
<dbReference type="RefSeq" id="WP_353685889.1">
    <property type="nucleotide sequence ID" value="NZ_CP144374.1"/>
</dbReference>
<dbReference type="GO" id="GO:0008713">
    <property type="term" value="F:ADP-heptose-lipopolysaccharide heptosyltransferase activity"/>
    <property type="evidence" value="ECO:0007669"/>
    <property type="project" value="TreeGrafter"/>
</dbReference>
<name>A0AAU8H402_9BACT</name>
<evidence type="ECO:0000256" key="1">
    <source>
        <dbReference type="ARBA" id="ARBA00022676"/>
    </source>
</evidence>
<dbReference type="PANTHER" id="PTHR30160">
    <property type="entry name" value="TETRAACYLDISACCHARIDE 4'-KINASE-RELATED"/>
    <property type="match status" value="1"/>
</dbReference>
<dbReference type="InterPro" id="IPR002201">
    <property type="entry name" value="Glyco_trans_9"/>
</dbReference>
<dbReference type="SUPFAM" id="SSF53756">
    <property type="entry name" value="UDP-Glycosyltransferase/glycogen phosphorylase"/>
    <property type="match status" value="1"/>
</dbReference>
<dbReference type="Pfam" id="PF01075">
    <property type="entry name" value="Glyco_transf_9"/>
    <property type="match status" value="1"/>
</dbReference>
<dbReference type="AlphaFoldDB" id="A0AAU8H402"/>
<dbReference type="PANTHER" id="PTHR30160:SF1">
    <property type="entry name" value="LIPOPOLYSACCHARIDE 1,2-N-ACETYLGLUCOSAMINETRANSFERASE-RELATED"/>
    <property type="match status" value="1"/>
</dbReference>
<protein>
    <submittedName>
        <fullName evidence="3">Glycosyltransferase family 9 protein</fullName>
    </submittedName>
</protein>
<dbReference type="InterPro" id="IPR051199">
    <property type="entry name" value="LPS_LOS_Heptosyltrfase"/>
</dbReference>
<dbReference type="GO" id="GO:0005829">
    <property type="term" value="C:cytosol"/>
    <property type="evidence" value="ECO:0007669"/>
    <property type="project" value="TreeGrafter"/>
</dbReference>
<proteinExistence type="predicted"/>
<dbReference type="CDD" id="cd03789">
    <property type="entry name" value="GT9_LPS_heptosyltransferase"/>
    <property type="match status" value="1"/>
</dbReference>
<evidence type="ECO:0000313" key="3">
    <source>
        <dbReference type="EMBL" id="XCH48239.1"/>
    </source>
</evidence>
<dbReference type="GO" id="GO:0009244">
    <property type="term" value="P:lipopolysaccharide core region biosynthetic process"/>
    <property type="evidence" value="ECO:0007669"/>
    <property type="project" value="TreeGrafter"/>
</dbReference>
<dbReference type="EMBL" id="CP144374">
    <property type="protein sequence ID" value="XCH48239.1"/>
    <property type="molecule type" value="Genomic_DNA"/>
</dbReference>
<accession>A0AAU8H402</accession>
<dbReference type="KEGG" id="tob:V4D31_07825"/>
<sequence>MFIIYRFPKLILKRILKYKKPNNPKKILIIHQLFLGDTLMTTSLLAKIRKNFPTADIYYAMPEVFIKLYSTNPYGVVPVGFNVFKWKTFLNLLKLPKFDWAIIPGDNRYGWTAFAIGAKWITGFAGDTPRYKNWCFDELKSIPNIPQSWSDILTNLVEGIDPDPFNFKEWPQPSYKPFKMPPAKYVLLHIGAKSRLKLWDNQKWKKIIEYLKQYHLKIALSCGPNEKECLNGIDINDPNIFLYPGNLDLVQMWELIKKACLLISVDNGIAHLSKIIGTPTICLFGPASAILFDKGRFWQYCPFLSISKPIKCRNQNKMFKRNINWIQTCQRLPHQCSEAKCMEIIEVEDITNAAEFFIKKCCE</sequence>
<keyword evidence="1" id="KW-0328">Glycosyltransferase</keyword>
<reference evidence="3" key="1">
    <citation type="submission" date="2024-01" db="EMBL/GenBank/DDBJ databases">
        <title>The first autotrophic representatives of the genus Thermodesulfovibrio.</title>
        <authorList>
            <person name="Maltseva A.I."/>
            <person name="Elcheninov A.G."/>
            <person name="Kublanov I.V."/>
            <person name="Lebedinsky A.V."/>
            <person name="Frolov E.N."/>
        </authorList>
    </citation>
    <scope>NUCLEOTIDE SEQUENCE</scope>
    <source>
        <strain evidence="3">3462-1</strain>
    </source>
</reference>
<gene>
    <name evidence="3" type="ORF">V4D31_07825</name>
</gene>